<organism evidence="2 3">
    <name type="scientific">Candidatus Ozemobacter sibiricus</name>
    <dbReference type="NCBI Taxonomy" id="2268124"/>
    <lineage>
        <taxon>Bacteria</taxon>
        <taxon>Candidatus Ozemobacteria</taxon>
        <taxon>Candidatus Ozemobacterales</taxon>
        <taxon>Candidatus Ozemobacteraceae</taxon>
        <taxon>Candidatus Ozemobacter</taxon>
    </lineage>
</organism>
<protein>
    <submittedName>
        <fullName evidence="2">Uncharacterized protein</fullName>
    </submittedName>
</protein>
<feature type="compositionally biased region" description="Low complexity" evidence="1">
    <location>
        <begin position="402"/>
        <end position="417"/>
    </location>
</feature>
<evidence type="ECO:0000256" key="1">
    <source>
        <dbReference type="SAM" id="MobiDB-lite"/>
    </source>
</evidence>
<dbReference type="AlphaFoldDB" id="A0A367ZD28"/>
<evidence type="ECO:0000313" key="2">
    <source>
        <dbReference type="EMBL" id="RCK75995.1"/>
    </source>
</evidence>
<dbReference type="EMBL" id="QOQW01000036">
    <property type="protein sequence ID" value="RCK75995.1"/>
    <property type="molecule type" value="Genomic_DNA"/>
</dbReference>
<accession>A0A367ZD28</accession>
<feature type="region of interest" description="Disordered" evidence="1">
    <location>
        <begin position="396"/>
        <end position="441"/>
    </location>
</feature>
<dbReference type="Proteomes" id="UP000252355">
    <property type="component" value="Unassembled WGS sequence"/>
</dbReference>
<evidence type="ECO:0000313" key="3">
    <source>
        <dbReference type="Proteomes" id="UP000252355"/>
    </source>
</evidence>
<reference evidence="2 3" key="1">
    <citation type="submission" date="2018-05" db="EMBL/GenBank/DDBJ databases">
        <title>A metagenomic window into the 2 km-deep terrestrial subsurface aquifer revealed taxonomically and functionally diverse microbial community comprising novel uncultured bacterial lineages.</title>
        <authorList>
            <person name="Kadnikov V.V."/>
            <person name="Mardanov A.V."/>
            <person name="Beletsky A.V."/>
            <person name="Banks D."/>
            <person name="Pimenov N.V."/>
            <person name="Frank Y.A."/>
            <person name="Karnachuk O.V."/>
            <person name="Ravin N.V."/>
        </authorList>
    </citation>
    <scope>NUCLEOTIDE SEQUENCE [LARGE SCALE GENOMIC DNA]</scope>
    <source>
        <strain evidence="2">BY5</strain>
    </source>
</reference>
<comment type="caution">
    <text evidence="2">The sequence shown here is derived from an EMBL/GenBank/DDBJ whole genome shotgun (WGS) entry which is preliminary data.</text>
</comment>
<name>A0A367ZD28_9BACT</name>
<gene>
    <name evidence="2" type="ORF">OZSIB_3342</name>
</gene>
<proteinExistence type="predicted"/>
<sequence>MLLSNRRIEPTLALLLLLTVSLLATPARLRAADGGFEFYYQAIQEVNEEKPSEGGSWWDKTKNFGKQILNYAQMAWSQAEMRFFPGTGTKWVRSVQNPRIAYKVKRVKVTTEAELLAAMGVKSEAELTDGQRGLLAAFRAASSPAIKERQPYAYRKDAVRVLLTDTTGFDNVPTVEKDFWPMSYGSIQMSSLQYNYKGSEAHARSTFLHEYCHTLDRANPLGITWEAIRTTIKDGAPLYGKDNMHHTNEKTYPRVAYLEGWAIFNEMLESKDEADAVFRSIATIDFEKQGGYNGISATDPKVTGQDLLSVEGVVAAIMFRIAQEGKGGRQAVFEAFVGSNKALHELKDFLREYVKRNPGETALVMRILNEQTHGKLSDAELLDLLGDTAEARNALADRGTSTLPATEEAPAAPTEDAGQPQVEPTKVTVGEGAATNPFEDR</sequence>